<dbReference type="Pfam" id="PF00723">
    <property type="entry name" value="Glyco_hydro_15"/>
    <property type="match status" value="1"/>
</dbReference>
<dbReference type="CDD" id="cd07430">
    <property type="entry name" value="GH15_N"/>
    <property type="match status" value="1"/>
</dbReference>
<dbReference type="InterPro" id="IPR011613">
    <property type="entry name" value="GH15-like"/>
</dbReference>
<dbReference type="Gene3D" id="2.70.98.10">
    <property type="match status" value="1"/>
</dbReference>
<accession>A0ABN3QCU9</accession>
<dbReference type="PANTHER" id="PTHR31616">
    <property type="entry name" value="TREHALASE"/>
    <property type="match status" value="1"/>
</dbReference>
<proteinExistence type="predicted"/>
<dbReference type="SUPFAM" id="SSF48208">
    <property type="entry name" value="Six-hairpin glycosidases"/>
    <property type="match status" value="1"/>
</dbReference>
<dbReference type="InterPro" id="IPR014718">
    <property type="entry name" value="GH-type_carb-bd"/>
</dbReference>
<feature type="chain" id="PRO_5046765461" evidence="2">
    <location>
        <begin position="34"/>
        <end position="720"/>
    </location>
</feature>
<feature type="domain" description="Glucodextranase N-terminal" evidence="4">
    <location>
        <begin position="36"/>
        <end position="295"/>
    </location>
</feature>
<name>A0ABN3QCU9_9ACTN</name>
<dbReference type="SUPFAM" id="SSF74650">
    <property type="entry name" value="Galactose mutarotase-like"/>
    <property type="match status" value="1"/>
</dbReference>
<reference evidence="5 6" key="1">
    <citation type="journal article" date="2019" name="Int. J. Syst. Evol. Microbiol.">
        <title>The Global Catalogue of Microorganisms (GCM) 10K type strain sequencing project: providing services to taxonomists for standard genome sequencing and annotation.</title>
        <authorList>
            <consortium name="The Broad Institute Genomics Platform"/>
            <consortium name="The Broad Institute Genome Sequencing Center for Infectious Disease"/>
            <person name="Wu L."/>
            <person name="Ma J."/>
        </authorList>
    </citation>
    <scope>NUCLEOTIDE SEQUENCE [LARGE SCALE GENOMIC DNA]</scope>
    <source>
        <strain evidence="5 6">JCM 6833</strain>
    </source>
</reference>
<evidence type="ECO:0000256" key="2">
    <source>
        <dbReference type="SAM" id="SignalP"/>
    </source>
</evidence>
<comment type="caution">
    <text evidence="5">The sequence shown here is derived from an EMBL/GenBank/DDBJ whole genome shotgun (WGS) entry which is preliminary data.</text>
</comment>
<protein>
    <submittedName>
        <fullName evidence="5">Glycoside hydrolase family 15 protein</fullName>
    </submittedName>
</protein>
<dbReference type="EMBL" id="BAAATD010000011">
    <property type="protein sequence ID" value="GAA2622957.1"/>
    <property type="molecule type" value="Genomic_DNA"/>
</dbReference>
<evidence type="ECO:0000259" key="3">
    <source>
        <dbReference type="Pfam" id="PF00723"/>
    </source>
</evidence>
<dbReference type="InterPro" id="IPR015220">
    <property type="entry name" value="Glucodextranase_N"/>
</dbReference>
<feature type="domain" description="GH15-like" evidence="3">
    <location>
        <begin position="311"/>
        <end position="692"/>
    </location>
</feature>
<gene>
    <name evidence="5" type="ORF">GCM10010411_68800</name>
</gene>
<dbReference type="Gene3D" id="1.50.10.10">
    <property type="match status" value="1"/>
</dbReference>
<dbReference type="InterPro" id="IPR008928">
    <property type="entry name" value="6-hairpin_glycosidase_sf"/>
</dbReference>
<evidence type="ECO:0000313" key="5">
    <source>
        <dbReference type="EMBL" id="GAA2622957.1"/>
    </source>
</evidence>
<feature type="region of interest" description="Disordered" evidence="1">
    <location>
        <begin position="597"/>
        <end position="618"/>
    </location>
</feature>
<keyword evidence="6" id="KW-1185">Reference proteome</keyword>
<feature type="signal peptide" evidence="2">
    <location>
        <begin position="1"/>
        <end position="33"/>
    </location>
</feature>
<evidence type="ECO:0000256" key="1">
    <source>
        <dbReference type="SAM" id="MobiDB-lite"/>
    </source>
</evidence>
<dbReference type="GO" id="GO:0016787">
    <property type="term" value="F:hydrolase activity"/>
    <property type="evidence" value="ECO:0007669"/>
    <property type="project" value="UniProtKB-KW"/>
</dbReference>
<sequence length="720" mass="78594">MRRHSLVRSRMTVVAVSVVLVASGMGFARGAQADPAPGAPGKASTWAAGDKDGFGTAKNTRSKVWYTLNDGALTEVFFPRIDTPATRDTQLVVSDGATFTDREDRDTVSRVRLADPRSLVYQQVNTAKSGKYRITKTYVADPGRSAVLADVRFESLTGRPYTVYVLHDAGLGLNANDDTGRSEGGLVATDGVLSSAVLVSPGFTKMSSGYADRSDGWTDLQGDHRMDWSYSATQRGNVVQIGRTRLTGLPGGQRLTLALGFDARPQTALATAQASLGRGFSSARSAYSDEWHDYLASLRPIPSAAKAWRFTYTASVMHLAAHEDKTFRGGFVAAPSRPWAWANELQHLPVYIAVWSRDQYQIATALLAAGDRAAANRALDHLWTRQQRPDGSFPQNARLDGEPVFGGLQMDEVAFPIVLSHQLGRAEWARVRRSADFLLARGPRTDQERWENIGGYSPATIAAEIAGLVAAADLARRNGAAGLAARYLRTADQWRRDLDRWTLTRNGPLSAEPYYLRITDNGDANSGAPIQIADGGPLVDQRRVVDPSFLEMVRLGVRSAKDPGILSTLRVIDARLMYRTSNGPFWHRSSFDGYGERRDGTQWEPVPSGSGETVGRGWPLLTGERGEYALAARQPAQRYLDTMARVAQESQVMAEQVWDHTPPAGSGRFTPGENTFAATPLAWSHAQFVRLAHSIDAGRPVETPRIVACRYKTTLCVSRG</sequence>
<keyword evidence="2" id="KW-0732">Signal</keyword>
<dbReference type="PANTHER" id="PTHR31616:SF0">
    <property type="entry name" value="GLUCAN 1,4-ALPHA-GLUCOSIDASE"/>
    <property type="match status" value="1"/>
</dbReference>
<dbReference type="Proteomes" id="UP001501509">
    <property type="component" value="Unassembled WGS sequence"/>
</dbReference>
<organism evidence="5 6">
    <name type="scientific">Actinomadura fulvescens</name>
    <dbReference type="NCBI Taxonomy" id="46160"/>
    <lineage>
        <taxon>Bacteria</taxon>
        <taxon>Bacillati</taxon>
        <taxon>Actinomycetota</taxon>
        <taxon>Actinomycetes</taxon>
        <taxon>Streptosporangiales</taxon>
        <taxon>Thermomonosporaceae</taxon>
        <taxon>Actinomadura</taxon>
    </lineage>
</organism>
<evidence type="ECO:0000259" key="4">
    <source>
        <dbReference type="Pfam" id="PF09137"/>
    </source>
</evidence>
<keyword evidence="5" id="KW-0378">Hydrolase</keyword>
<dbReference type="InterPro" id="IPR012341">
    <property type="entry name" value="6hp_glycosidase-like_sf"/>
</dbReference>
<dbReference type="InterPro" id="IPR011013">
    <property type="entry name" value="Gal_mutarotase_sf_dom"/>
</dbReference>
<dbReference type="Pfam" id="PF09137">
    <property type="entry name" value="Glucodextran_N"/>
    <property type="match status" value="1"/>
</dbReference>
<evidence type="ECO:0000313" key="6">
    <source>
        <dbReference type="Proteomes" id="UP001501509"/>
    </source>
</evidence>